<accession>A0ABV7IXR9</accession>
<keyword evidence="3 5" id="KW-0378">Hydrolase</keyword>
<evidence type="ECO:0000256" key="5">
    <source>
        <dbReference type="HAMAP-Rule" id="MF_00527"/>
    </source>
</evidence>
<dbReference type="Pfam" id="PF02245">
    <property type="entry name" value="Pur_DNA_glyco"/>
    <property type="match status" value="1"/>
</dbReference>
<evidence type="ECO:0000256" key="2">
    <source>
        <dbReference type="ARBA" id="ARBA00022763"/>
    </source>
</evidence>
<dbReference type="GO" id="GO:0016798">
    <property type="term" value="F:hydrolase activity, acting on glycosyl bonds"/>
    <property type="evidence" value="ECO:0007669"/>
    <property type="project" value="UniProtKB-KW"/>
</dbReference>
<keyword evidence="2 5" id="KW-0227">DNA damage</keyword>
<reference evidence="7" key="1">
    <citation type="journal article" date="2019" name="Int. J. Syst. Evol. Microbiol.">
        <title>The Global Catalogue of Microorganisms (GCM) 10K type strain sequencing project: providing services to taxonomists for standard genome sequencing and annotation.</title>
        <authorList>
            <consortium name="The Broad Institute Genomics Platform"/>
            <consortium name="The Broad Institute Genome Sequencing Center for Infectious Disease"/>
            <person name="Wu L."/>
            <person name="Ma J."/>
        </authorList>
    </citation>
    <scope>NUCLEOTIDE SEQUENCE [LARGE SCALE GENOMIC DNA]</scope>
    <source>
        <strain evidence="7">KCTC 52039</strain>
    </source>
</reference>
<protein>
    <recommendedName>
        <fullName evidence="5">Putative 3-methyladenine DNA glycosylase</fullName>
        <ecNumber evidence="5">3.2.2.-</ecNumber>
    </recommendedName>
</protein>
<dbReference type="NCBIfam" id="TIGR00567">
    <property type="entry name" value="3mg"/>
    <property type="match status" value="1"/>
</dbReference>
<evidence type="ECO:0000313" key="6">
    <source>
        <dbReference type="EMBL" id="MFC3179364.1"/>
    </source>
</evidence>
<dbReference type="PANTHER" id="PTHR10429">
    <property type="entry name" value="DNA-3-METHYLADENINE GLYCOSYLASE"/>
    <property type="match status" value="1"/>
</dbReference>
<dbReference type="PANTHER" id="PTHR10429:SF0">
    <property type="entry name" value="DNA-3-METHYLADENINE GLYCOSYLASE"/>
    <property type="match status" value="1"/>
</dbReference>
<evidence type="ECO:0000256" key="3">
    <source>
        <dbReference type="ARBA" id="ARBA00022801"/>
    </source>
</evidence>
<dbReference type="InterPro" id="IPR036995">
    <property type="entry name" value="MPG_sf"/>
</dbReference>
<gene>
    <name evidence="6" type="ORF">ACFOGH_00035</name>
</gene>
<proteinExistence type="inferred from homology"/>
<evidence type="ECO:0000313" key="7">
    <source>
        <dbReference type="Proteomes" id="UP001595547"/>
    </source>
</evidence>
<dbReference type="RefSeq" id="WP_380071013.1">
    <property type="nucleotide sequence ID" value="NZ_JBHRTO010000001.1"/>
</dbReference>
<name>A0ABV7IXR9_9RHOB</name>
<keyword evidence="4 5" id="KW-0234">DNA repair</keyword>
<dbReference type="Proteomes" id="UP001595547">
    <property type="component" value="Unassembled WGS sequence"/>
</dbReference>
<dbReference type="EMBL" id="JBHRTO010000001">
    <property type="protein sequence ID" value="MFC3179364.1"/>
    <property type="molecule type" value="Genomic_DNA"/>
</dbReference>
<keyword evidence="6" id="KW-0326">Glycosidase</keyword>
<dbReference type="EC" id="3.2.2.-" evidence="5"/>
<dbReference type="HAMAP" id="MF_00527">
    <property type="entry name" value="3MGH"/>
    <property type="match status" value="1"/>
</dbReference>
<keyword evidence="7" id="KW-1185">Reference proteome</keyword>
<comment type="similarity">
    <text evidence="1 5">Belongs to the DNA glycosylase MPG family.</text>
</comment>
<sequence>MVIESAFFTRPASEVAPDLIGCFLSNRQVGGIIVETEAYQPDDPASHSFSGPSPRNRAMFGPAGRCYVYRSYGLHWCMNVVCNPGHAVLLRALRPTIGLEEMAIRRGNQVEKLLCAGPGRLAAALGIDKSHDGLAFDGHPLSLIQQPDGPVKSVQSVRIGISRAVDVPWRWCAAHSPWLSRKA</sequence>
<dbReference type="SUPFAM" id="SSF50486">
    <property type="entry name" value="FMT C-terminal domain-like"/>
    <property type="match status" value="1"/>
</dbReference>
<evidence type="ECO:0000256" key="4">
    <source>
        <dbReference type="ARBA" id="ARBA00023204"/>
    </source>
</evidence>
<dbReference type="NCBIfam" id="NF002003">
    <property type="entry name" value="PRK00802.1-3"/>
    <property type="match status" value="1"/>
</dbReference>
<evidence type="ECO:0000256" key="1">
    <source>
        <dbReference type="ARBA" id="ARBA00009232"/>
    </source>
</evidence>
<dbReference type="InterPro" id="IPR003180">
    <property type="entry name" value="MPG"/>
</dbReference>
<dbReference type="InterPro" id="IPR011034">
    <property type="entry name" value="Formyl_transferase-like_C_sf"/>
</dbReference>
<organism evidence="6 7">
    <name type="scientific">Cypionkella sinensis</name>
    <dbReference type="NCBI Taxonomy" id="1756043"/>
    <lineage>
        <taxon>Bacteria</taxon>
        <taxon>Pseudomonadati</taxon>
        <taxon>Pseudomonadota</taxon>
        <taxon>Alphaproteobacteria</taxon>
        <taxon>Rhodobacterales</taxon>
        <taxon>Paracoccaceae</taxon>
        <taxon>Cypionkella</taxon>
    </lineage>
</organism>
<dbReference type="CDD" id="cd00540">
    <property type="entry name" value="AAG"/>
    <property type="match status" value="1"/>
</dbReference>
<dbReference type="Gene3D" id="3.10.300.10">
    <property type="entry name" value="Methylpurine-DNA glycosylase (MPG)"/>
    <property type="match status" value="1"/>
</dbReference>
<comment type="caution">
    <text evidence="6">The sequence shown here is derived from an EMBL/GenBank/DDBJ whole genome shotgun (WGS) entry which is preliminary data.</text>
</comment>